<evidence type="ECO:0000259" key="2">
    <source>
        <dbReference type="PROSITE" id="PS50110"/>
    </source>
</evidence>
<keyword evidence="1" id="KW-0597">Phosphoprotein</keyword>
<gene>
    <name evidence="4" type="ORF">BROSI_A0687</name>
</gene>
<feature type="modified residue" description="4-aspartylphosphate" evidence="1">
    <location>
        <position position="56"/>
    </location>
</feature>
<sequence length="373" mass="42528">MNNNEKYILVVDDDLIVLDSISMLLRDSGFTVFASGHAADAMLKLRENNIDVVLTDITMPEVTGIEFLEKIHNYSEEIPVILMTAYAELDTAIDAIKKSAFDFIIKPFKAQDLLQRIERAVEFGRLRQLEKDYKYVLENMVYKRTQELAEALASVKKTSNEMIQRLATAAEFKDPETGAHILRMSLYPQLIAQILNMPIDFIETIKFASPMHDIGKIGIPDSILLKPGSLTIHEFEIMKTHTIIGENLLSGSLHYNIQMSASIALNHHERWDGTGYPRGLKGEDIPVEGRIVMLCDRYDALRSERPYKPPLSHKEVFEIITKGDEKTKPEHFDPKILGIFIEVAPKFEEIYNVHENLYSNTIKSRIMAFEDAL</sequence>
<dbReference type="InterPro" id="IPR037522">
    <property type="entry name" value="HD_GYP_dom"/>
</dbReference>
<dbReference type="PANTHER" id="PTHR45228">
    <property type="entry name" value="CYCLIC DI-GMP PHOSPHODIESTERASE TM_0186-RELATED"/>
    <property type="match status" value="1"/>
</dbReference>
<dbReference type="Gene3D" id="3.40.50.2300">
    <property type="match status" value="1"/>
</dbReference>
<feature type="domain" description="Response regulatory" evidence="2">
    <location>
        <begin position="7"/>
        <end position="121"/>
    </location>
</feature>
<dbReference type="EMBL" id="BAFN01000001">
    <property type="protein sequence ID" value="GAN32175.1"/>
    <property type="molecule type" value="Genomic_DNA"/>
</dbReference>
<dbReference type="PROSITE" id="PS51832">
    <property type="entry name" value="HD_GYP"/>
    <property type="match status" value="1"/>
</dbReference>
<dbReference type="Gene3D" id="1.10.3210.10">
    <property type="entry name" value="Hypothetical protein af1432"/>
    <property type="match status" value="1"/>
</dbReference>
<dbReference type="Proteomes" id="UP000032309">
    <property type="component" value="Unassembled WGS sequence"/>
</dbReference>
<dbReference type="SMART" id="SM00448">
    <property type="entry name" value="REC"/>
    <property type="match status" value="1"/>
</dbReference>
<dbReference type="SUPFAM" id="SSF109604">
    <property type="entry name" value="HD-domain/PDEase-like"/>
    <property type="match status" value="1"/>
</dbReference>
<accession>A0ABQ0JTZ8</accession>
<dbReference type="InterPro" id="IPR001789">
    <property type="entry name" value="Sig_transdc_resp-reg_receiver"/>
</dbReference>
<dbReference type="SUPFAM" id="SSF52172">
    <property type="entry name" value="CheY-like"/>
    <property type="match status" value="1"/>
</dbReference>
<dbReference type="Pfam" id="PF00072">
    <property type="entry name" value="Response_reg"/>
    <property type="match status" value="1"/>
</dbReference>
<protein>
    <submittedName>
        <fullName evidence="4">Response regulator containing a CheY-like receiver domain and an HD-GYP domain</fullName>
    </submittedName>
</protein>
<reference evidence="5" key="1">
    <citation type="journal article" date="2015" name="Genome Announc.">
        <title>Draft Genome Sequence of an Anaerobic Ammonium-Oxidizing Bacterium, "Candidatus Brocadia sinica".</title>
        <authorList>
            <person name="Oshiki M."/>
            <person name="Shinyako-Hata K."/>
            <person name="Satoh H."/>
            <person name="Okabe S."/>
        </authorList>
    </citation>
    <scope>NUCLEOTIDE SEQUENCE [LARGE SCALE GENOMIC DNA]</scope>
    <source>
        <strain evidence="5">JPN1</strain>
    </source>
</reference>
<evidence type="ECO:0000313" key="5">
    <source>
        <dbReference type="Proteomes" id="UP000032309"/>
    </source>
</evidence>
<name>A0ABQ0JTZ8_9BACT</name>
<evidence type="ECO:0000313" key="4">
    <source>
        <dbReference type="EMBL" id="GAN32175.1"/>
    </source>
</evidence>
<evidence type="ECO:0000259" key="3">
    <source>
        <dbReference type="PROSITE" id="PS51832"/>
    </source>
</evidence>
<dbReference type="RefSeq" id="WP_052562329.1">
    <property type="nucleotide sequence ID" value="NZ_BAFN01000001.1"/>
</dbReference>
<dbReference type="CDD" id="cd00077">
    <property type="entry name" value="HDc"/>
    <property type="match status" value="1"/>
</dbReference>
<comment type="caution">
    <text evidence="4">The sequence shown here is derived from an EMBL/GenBank/DDBJ whole genome shotgun (WGS) entry which is preliminary data.</text>
</comment>
<dbReference type="InterPro" id="IPR003607">
    <property type="entry name" value="HD/PDEase_dom"/>
</dbReference>
<organism evidence="4 5">
    <name type="scientific">Candidatus Brocadia sinica JPN1</name>
    <dbReference type="NCBI Taxonomy" id="1197129"/>
    <lineage>
        <taxon>Bacteria</taxon>
        <taxon>Pseudomonadati</taxon>
        <taxon>Planctomycetota</taxon>
        <taxon>Candidatus Brocadiia</taxon>
        <taxon>Candidatus Brocadiales</taxon>
        <taxon>Candidatus Brocadiaceae</taxon>
        <taxon>Candidatus Brocadia</taxon>
    </lineage>
</organism>
<evidence type="ECO:0000256" key="1">
    <source>
        <dbReference type="PROSITE-ProRule" id="PRU00169"/>
    </source>
</evidence>
<keyword evidence="5" id="KW-1185">Reference proteome</keyword>
<dbReference type="InterPro" id="IPR052020">
    <property type="entry name" value="Cyclic_di-GMP/3'3'-cGAMP_PDE"/>
</dbReference>
<dbReference type="PANTHER" id="PTHR45228:SF8">
    <property type="entry name" value="TWO-COMPONENT RESPONSE REGULATOR-RELATED"/>
    <property type="match status" value="1"/>
</dbReference>
<proteinExistence type="predicted"/>
<dbReference type="Pfam" id="PF13487">
    <property type="entry name" value="HD_5"/>
    <property type="match status" value="1"/>
</dbReference>
<dbReference type="InterPro" id="IPR011006">
    <property type="entry name" value="CheY-like_superfamily"/>
</dbReference>
<dbReference type="PROSITE" id="PS50110">
    <property type="entry name" value="RESPONSE_REGULATORY"/>
    <property type="match status" value="1"/>
</dbReference>
<feature type="domain" description="HD-GYP" evidence="3">
    <location>
        <begin position="155"/>
        <end position="356"/>
    </location>
</feature>
<dbReference type="SMART" id="SM00471">
    <property type="entry name" value="HDc"/>
    <property type="match status" value="1"/>
</dbReference>